<feature type="region of interest" description="Disordered" evidence="5">
    <location>
        <begin position="81"/>
        <end position="111"/>
    </location>
</feature>
<feature type="region of interest" description="Disordered" evidence="5">
    <location>
        <begin position="246"/>
        <end position="268"/>
    </location>
</feature>
<evidence type="ECO:0000256" key="2">
    <source>
        <dbReference type="ARBA" id="ARBA00023125"/>
    </source>
</evidence>
<name>A0AA88GIU0_NAELO</name>
<keyword evidence="1" id="KW-0805">Transcription regulation</keyword>
<dbReference type="AlphaFoldDB" id="A0AA88GIU0"/>
<accession>A0AA88GIU0</accession>
<protein>
    <recommendedName>
        <fullName evidence="6">RWP-RK domain-containing protein</fullName>
    </recommendedName>
</protein>
<comment type="caution">
    <text evidence="7">The sequence shown here is derived from an EMBL/GenBank/DDBJ whole genome shotgun (WGS) entry which is preliminary data.</text>
</comment>
<evidence type="ECO:0000256" key="5">
    <source>
        <dbReference type="SAM" id="MobiDB-lite"/>
    </source>
</evidence>
<dbReference type="GO" id="GO:0003677">
    <property type="term" value="F:DNA binding"/>
    <property type="evidence" value="ECO:0007669"/>
    <property type="project" value="UniProtKB-KW"/>
</dbReference>
<dbReference type="Pfam" id="PF02042">
    <property type="entry name" value="RWP-RK"/>
    <property type="match status" value="1"/>
</dbReference>
<evidence type="ECO:0000256" key="1">
    <source>
        <dbReference type="ARBA" id="ARBA00023015"/>
    </source>
</evidence>
<keyword evidence="4" id="KW-0539">Nucleus</keyword>
<sequence length="268" mass="30983">MERHQTNSSHTRTTAFGIESTTNYNLAQVLDHSPLDFPRPIQQQHVSSKEQQQQFMTLPCAGGGQVDSLINEYEPLYHSSSSNCSSSCSDHGQSRMEPQATGEARRKRTIPKNQERCEMKETNSSITSTNGRLHVSLDEMSKYFHASQMIAARMLGVSVSTLKRRYKEVSHGKRWPYSKMSIHEKKKSLWFYINDENENETTISKECHQVLQKAFHNCTLPTSYYFSDLKMHHKRQVTFQRYVPSNQQQGAVDKIRPDRHQQQRAANK</sequence>
<evidence type="ECO:0000313" key="8">
    <source>
        <dbReference type="Proteomes" id="UP000816034"/>
    </source>
</evidence>
<reference evidence="7 8" key="1">
    <citation type="journal article" date="2018" name="BMC Genomics">
        <title>The genome of Naegleria lovaniensis, the basis for a comparative approach to unravel pathogenicity factors of the human pathogenic amoeba N. fowleri.</title>
        <authorList>
            <person name="Liechti N."/>
            <person name="Schurch N."/>
            <person name="Bruggmann R."/>
            <person name="Wittwer M."/>
        </authorList>
    </citation>
    <scope>NUCLEOTIDE SEQUENCE [LARGE SCALE GENOMIC DNA]</scope>
    <source>
        <strain evidence="7 8">ATCC 30569</strain>
    </source>
</reference>
<dbReference type="InterPro" id="IPR003035">
    <property type="entry name" value="RWP-RK_dom"/>
</dbReference>
<dbReference type="RefSeq" id="XP_044546645.1">
    <property type="nucleotide sequence ID" value="XM_044697497.1"/>
</dbReference>
<keyword evidence="8" id="KW-1185">Reference proteome</keyword>
<dbReference type="GeneID" id="68099976"/>
<dbReference type="EMBL" id="PYSW02000029">
    <property type="protein sequence ID" value="KAG2379383.1"/>
    <property type="molecule type" value="Genomic_DNA"/>
</dbReference>
<gene>
    <name evidence="7" type="ORF">C9374_007522</name>
</gene>
<organism evidence="7 8">
    <name type="scientific">Naegleria lovaniensis</name>
    <name type="common">Amoeba</name>
    <dbReference type="NCBI Taxonomy" id="51637"/>
    <lineage>
        <taxon>Eukaryota</taxon>
        <taxon>Discoba</taxon>
        <taxon>Heterolobosea</taxon>
        <taxon>Tetramitia</taxon>
        <taxon>Eutetramitia</taxon>
        <taxon>Vahlkampfiidae</taxon>
        <taxon>Naegleria</taxon>
    </lineage>
</organism>
<evidence type="ECO:0000256" key="3">
    <source>
        <dbReference type="ARBA" id="ARBA00023163"/>
    </source>
</evidence>
<keyword evidence="2" id="KW-0238">DNA-binding</keyword>
<feature type="domain" description="RWP-RK" evidence="6">
    <location>
        <begin position="118"/>
        <end position="203"/>
    </location>
</feature>
<evidence type="ECO:0000259" key="6">
    <source>
        <dbReference type="PROSITE" id="PS51519"/>
    </source>
</evidence>
<dbReference type="PROSITE" id="PS51519">
    <property type="entry name" value="RWP_RK"/>
    <property type="match status" value="1"/>
</dbReference>
<proteinExistence type="predicted"/>
<evidence type="ECO:0000256" key="4">
    <source>
        <dbReference type="ARBA" id="ARBA00023242"/>
    </source>
</evidence>
<dbReference type="Proteomes" id="UP000816034">
    <property type="component" value="Unassembled WGS sequence"/>
</dbReference>
<evidence type="ECO:0000313" key="7">
    <source>
        <dbReference type="EMBL" id="KAG2379383.1"/>
    </source>
</evidence>
<keyword evidence="3" id="KW-0804">Transcription</keyword>